<keyword evidence="8" id="KW-1185">Reference proteome</keyword>
<protein>
    <recommendedName>
        <fullName evidence="9">Apoptogenic protein 1, mitochondrial</fullName>
    </recommendedName>
</protein>
<evidence type="ECO:0000256" key="3">
    <source>
        <dbReference type="ARBA" id="ARBA00022792"/>
    </source>
</evidence>
<evidence type="ECO:0000256" key="6">
    <source>
        <dbReference type="ARBA" id="ARBA00023136"/>
    </source>
</evidence>
<accession>A0A9D3SWW1</accession>
<dbReference type="PANTHER" id="PTHR31107:SF2">
    <property type="entry name" value="CYTOCHROME C OXIDASE ASSEMBLY FACTOR 8"/>
    <property type="match status" value="1"/>
</dbReference>
<evidence type="ECO:0000256" key="4">
    <source>
        <dbReference type="ARBA" id="ARBA00022946"/>
    </source>
</evidence>
<keyword evidence="5" id="KW-0496">Mitochondrion</keyword>
<dbReference type="OrthoDB" id="6246201at2759"/>
<evidence type="ECO:0000256" key="1">
    <source>
        <dbReference type="ARBA" id="ARBA00004443"/>
    </source>
</evidence>
<keyword evidence="4" id="KW-0809">Transit peptide</keyword>
<evidence type="ECO:0000256" key="5">
    <source>
        <dbReference type="ARBA" id="ARBA00023128"/>
    </source>
</evidence>
<dbReference type="Proteomes" id="UP000824219">
    <property type="component" value="Linkage Group LG03"/>
</dbReference>
<evidence type="ECO:0000313" key="7">
    <source>
        <dbReference type="EMBL" id="KAG7334128.1"/>
    </source>
</evidence>
<sequence>MNIRTAGCLFFRSQCITRGILTSAQHRADQTPLEITEKTKFIPAPTSKYDWIGPPDRLSNLRPIIYHIPENETQLERKLRHLRQDTEDWNHDFWTRQNITFRKEKEEYIQSQLKAKGLSERDENGRKRNLTSEEMAAFYKHFLDENYEKHAAYNKEWYQRNFTITTLMAKVTLHNFWRTLTGQARSKSKPTTMS</sequence>
<keyword evidence="3" id="KW-0999">Mitochondrion inner membrane</keyword>
<dbReference type="AlphaFoldDB" id="A0A9D3SWW1"/>
<evidence type="ECO:0000313" key="8">
    <source>
        <dbReference type="Proteomes" id="UP000824219"/>
    </source>
</evidence>
<name>A0A9D3SWW1_9TELE</name>
<organism evidence="7 8">
    <name type="scientific">Hemibagrus wyckioides</name>
    <dbReference type="NCBI Taxonomy" id="337641"/>
    <lineage>
        <taxon>Eukaryota</taxon>
        <taxon>Metazoa</taxon>
        <taxon>Chordata</taxon>
        <taxon>Craniata</taxon>
        <taxon>Vertebrata</taxon>
        <taxon>Euteleostomi</taxon>
        <taxon>Actinopterygii</taxon>
        <taxon>Neopterygii</taxon>
        <taxon>Teleostei</taxon>
        <taxon>Ostariophysi</taxon>
        <taxon>Siluriformes</taxon>
        <taxon>Bagridae</taxon>
        <taxon>Hemibagrus</taxon>
    </lineage>
</organism>
<dbReference type="PANTHER" id="PTHR31107">
    <property type="entry name" value="APOPTOGENIC PROTEIN 1, MITOCHONDRIAL"/>
    <property type="match status" value="1"/>
</dbReference>
<dbReference type="EMBL" id="JAHKSW010000003">
    <property type="protein sequence ID" value="KAG7334128.1"/>
    <property type="molecule type" value="Genomic_DNA"/>
</dbReference>
<dbReference type="Pfam" id="PF10231">
    <property type="entry name" value="COA8"/>
    <property type="match status" value="1"/>
</dbReference>
<gene>
    <name evidence="7" type="ORF">KOW79_002535</name>
</gene>
<keyword evidence="6" id="KW-0472">Membrane</keyword>
<dbReference type="GO" id="GO:0097193">
    <property type="term" value="P:intrinsic apoptotic signaling pathway"/>
    <property type="evidence" value="ECO:0007669"/>
    <property type="project" value="InterPro"/>
</dbReference>
<dbReference type="InterPro" id="IPR018796">
    <property type="entry name" value="COA8"/>
</dbReference>
<comment type="similarity">
    <text evidence="2">Belongs to the COA8 family.</text>
</comment>
<comment type="caution">
    <text evidence="7">The sequence shown here is derived from an EMBL/GenBank/DDBJ whole genome shotgun (WGS) entry which is preliminary data.</text>
</comment>
<comment type="subcellular location">
    <subcellularLocation>
        <location evidence="1">Mitochondrion inner membrane</location>
        <topology evidence="1">Peripheral membrane protein</topology>
        <orientation evidence="1">Matrix side</orientation>
    </subcellularLocation>
</comment>
<evidence type="ECO:0000256" key="2">
    <source>
        <dbReference type="ARBA" id="ARBA00005453"/>
    </source>
</evidence>
<proteinExistence type="inferred from homology"/>
<evidence type="ECO:0008006" key="9">
    <source>
        <dbReference type="Google" id="ProtNLM"/>
    </source>
</evidence>
<dbReference type="GO" id="GO:0005743">
    <property type="term" value="C:mitochondrial inner membrane"/>
    <property type="evidence" value="ECO:0007669"/>
    <property type="project" value="UniProtKB-SubCell"/>
</dbReference>
<reference evidence="7 8" key="1">
    <citation type="submission" date="2021-06" db="EMBL/GenBank/DDBJ databases">
        <title>Chromosome-level genome assembly of the red-tail catfish (Hemibagrus wyckioides).</title>
        <authorList>
            <person name="Shao F."/>
        </authorList>
    </citation>
    <scope>NUCLEOTIDE SEQUENCE [LARGE SCALE GENOMIC DNA]</scope>
    <source>
        <strain evidence="7">EC202008001</strain>
        <tissue evidence="7">Blood</tissue>
    </source>
</reference>